<accession>A0ABZ2LXG3</accession>
<dbReference type="CDD" id="cd08899">
    <property type="entry name" value="SRPBCC_CalC_Aha1-like_6"/>
    <property type="match status" value="1"/>
</dbReference>
<evidence type="ECO:0000313" key="4">
    <source>
        <dbReference type="Proteomes" id="UP001370348"/>
    </source>
</evidence>
<name>A0ABZ2LXG3_9BACT</name>
<proteinExistence type="inferred from homology"/>
<dbReference type="SUPFAM" id="SSF55961">
    <property type="entry name" value="Bet v1-like"/>
    <property type="match status" value="1"/>
</dbReference>
<protein>
    <submittedName>
        <fullName evidence="3">SRPBCC family protein</fullName>
    </submittedName>
</protein>
<dbReference type="Pfam" id="PF08327">
    <property type="entry name" value="AHSA1"/>
    <property type="match status" value="1"/>
</dbReference>
<dbReference type="EMBL" id="CP089984">
    <property type="protein sequence ID" value="WXB15621.1"/>
    <property type="molecule type" value="Genomic_DNA"/>
</dbReference>
<dbReference type="Proteomes" id="UP001370348">
    <property type="component" value="Chromosome"/>
</dbReference>
<feature type="domain" description="Activator of Hsp90 ATPase homologue 1/2-like C-terminal" evidence="2">
    <location>
        <begin position="27"/>
        <end position="145"/>
    </location>
</feature>
<dbReference type="InterPro" id="IPR013538">
    <property type="entry name" value="ASHA1/2-like_C"/>
</dbReference>
<evidence type="ECO:0000259" key="2">
    <source>
        <dbReference type="Pfam" id="PF08327"/>
    </source>
</evidence>
<dbReference type="Gene3D" id="3.30.530.20">
    <property type="match status" value="1"/>
</dbReference>
<sequence length="165" mass="18442">MKDQKRTGEVIIDGERATLAFERRIAHPIQDVWTAITDPAERAAWFGPSRIDPKVGGAVEMTADGPPAPPEIRAGTGTVTVWEPPRVFEFTWFQKIIGETVMRYELTADGDATILRYLHRGLRVRDAQGYIPGSHAYLDRLEAQLDHAALPEWNARYAEVAPAYA</sequence>
<keyword evidence="4" id="KW-1185">Reference proteome</keyword>
<reference evidence="3 4" key="1">
    <citation type="submission" date="2021-12" db="EMBL/GenBank/DDBJ databases">
        <title>Discovery of the Pendulisporaceae a myxobacterial family with distinct sporulation behavior and unique specialized metabolism.</title>
        <authorList>
            <person name="Garcia R."/>
            <person name="Popoff A."/>
            <person name="Bader C.D."/>
            <person name="Loehr J."/>
            <person name="Walesch S."/>
            <person name="Walt C."/>
            <person name="Boldt J."/>
            <person name="Bunk B."/>
            <person name="Haeckl F.J.F.P.J."/>
            <person name="Gunesch A.P."/>
            <person name="Birkelbach J."/>
            <person name="Nuebel U."/>
            <person name="Pietschmann T."/>
            <person name="Bach T."/>
            <person name="Mueller R."/>
        </authorList>
    </citation>
    <scope>NUCLEOTIDE SEQUENCE [LARGE SCALE GENOMIC DNA]</scope>
    <source>
        <strain evidence="3 4">MSr11954</strain>
    </source>
</reference>
<dbReference type="InterPro" id="IPR023393">
    <property type="entry name" value="START-like_dom_sf"/>
</dbReference>
<evidence type="ECO:0000313" key="3">
    <source>
        <dbReference type="EMBL" id="WXB15621.1"/>
    </source>
</evidence>
<dbReference type="RefSeq" id="WP_394825253.1">
    <property type="nucleotide sequence ID" value="NZ_CP089984.1"/>
</dbReference>
<evidence type="ECO:0000256" key="1">
    <source>
        <dbReference type="ARBA" id="ARBA00006817"/>
    </source>
</evidence>
<comment type="similarity">
    <text evidence="1">Belongs to the AHA1 family.</text>
</comment>
<gene>
    <name evidence="3" type="ORF">LZC94_48370</name>
</gene>
<organism evidence="3 4">
    <name type="scientific">Pendulispora albinea</name>
    <dbReference type="NCBI Taxonomy" id="2741071"/>
    <lineage>
        <taxon>Bacteria</taxon>
        <taxon>Pseudomonadati</taxon>
        <taxon>Myxococcota</taxon>
        <taxon>Myxococcia</taxon>
        <taxon>Myxococcales</taxon>
        <taxon>Sorangiineae</taxon>
        <taxon>Pendulisporaceae</taxon>
        <taxon>Pendulispora</taxon>
    </lineage>
</organism>